<accession>A0A8J7CM08</accession>
<gene>
    <name evidence="1" type="ORF">IFK94_11890</name>
</gene>
<protein>
    <recommendedName>
        <fullName evidence="3">Periplasmic heavy metal sensor</fullName>
    </recommendedName>
</protein>
<evidence type="ECO:0000313" key="2">
    <source>
        <dbReference type="Proteomes" id="UP000648239"/>
    </source>
</evidence>
<dbReference type="EMBL" id="JACXWD010000044">
    <property type="protein sequence ID" value="MBD3868818.1"/>
    <property type="molecule type" value="Genomic_DNA"/>
</dbReference>
<evidence type="ECO:0008006" key="3">
    <source>
        <dbReference type="Google" id="ProtNLM"/>
    </source>
</evidence>
<reference evidence="1 2" key="1">
    <citation type="submission" date="2020-08" db="EMBL/GenBank/DDBJ databases">
        <title>Acidobacteriota in marine sediments use diverse sulfur dissimilation pathways.</title>
        <authorList>
            <person name="Wasmund K."/>
        </authorList>
    </citation>
    <scope>NUCLEOTIDE SEQUENCE [LARGE SCALE GENOMIC DNA]</scope>
    <source>
        <strain evidence="1">MAG AM4</strain>
    </source>
</reference>
<proteinExistence type="predicted"/>
<organism evidence="1 2">
    <name type="scientific">Candidatus Polarisedimenticola svalbardensis</name>
    <dbReference type="NCBI Taxonomy" id="2886004"/>
    <lineage>
        <taxon>Bacteria</taxon>
        <taxon>Pseudomonadati</taxon>
        <taxon>Acidobacteriota</taxon>
        <taxon>Candidatus Polarisedimenticolia</taxon>
        <taxon>Candidatus Polarisedimenticolales</taxon>
        <taxon>Candidatus Polarisedimenticolaceae</taxon>
        <taxon>Candidatus Polarisedimenticola</taxon>
    </lineage>
</organism>
<comment type="caution">
    <text evidence="1">The sequence shown here is derived from an EMBL/GenBank/DDBJ whole genome shotgun (WGS) entry which is preliminary data.</text>
</comment>
<name>A0A8J7CM08_9BACT</name>
<dbReference type="AlphaFoldDB" id="A0A8J7CM08"/>
<dbReference type="Proteomes" id="UP000648239">
    <property type="component" value="Unassembled WGS sequence"/>
</dbReference>
<evidence type="ECO:0000313" key="1">
    <source>
        <dbReference type="EMBL" id="MBD3868818.1"/>
    </source>
</evidence>
<sequence length="145" mass="16744">MKQTAAMVSVVGVFLIGILVGALGMQVYHNNRPAPGPGGDPGMERRQQFAERLGRLLDLTDDQREEIGAIRQESRIRAEAMRRKMEPIVREEMEETRSRIMEVLTPEQQERLDQLGRRERQMVERFLLGERGRPARPGRRGERRP</sequence>